<dbReference type="OrthoDB" id="6516201at2759"/>
<dbReference type="Gene3D" id="4.10.400.10">
    <property type="entry name" value="Low-density Lipoprotein Receptor"/>
    <property type="match status" value="4"/>
</dbReference>
<reference evidence="9" key="1">
    <citation type="submission" date="2014-01" db="EMBL/GenBank/DDBJ databases">
        <authorList>
            <person name="Aslett M."/>
        </authorList>
    </citation>
    <scope>NUCLEOTIDE SEQUENCE</scope>
</reference>
<evidence type="ECO:0000313" key="9">
    <source>
        <dbReference type="EMBL" id="CDW57449.1"/>
    </source>
</evidence>
<keyword evidence="3" id="KW-0677">Repeat</keyword>
<dbReference type="InterPro" id="IPR036055">
    <property type="entry name" value="LDL_receptor-like_sf"/>
</dbReference>
<evidence type="ECO:0000256" key="1">
    <source>
        <dbReference type="ARBA" id="ARBA00022536"/>
    </source>
</evidence>
<keyword evidence="2" id="KW-0732">Signal</keyword>
<dbReference type="GO" id="GO:0005509">
    <property type="term" value="F:calcium ion binding"/>
    <property type="evidence" value="ECO:0007669"/>
    <property type="project" value="InterPro"/>
</dbReference>
<accession>A0A077ZC72</accession>
<keyword evidence="1 7" id="KW-0245">EGF-like domain</keyword>
<evidence type="ECO:0000256" key="5">
    <source>
        <dbReference type="ARBA" id="ARBA00023157"/>
    </source>
</evidence>
<dbReference type="AlphaFoldDB" id="A0A077ZC72"/>
<dbReference type="EMBL" id="HG806165">
    <property type="protein sequence ID" value="CDW57449.1"/>
    <property type="molecule type" value="Genomic_DNA"/>
</dbReference>
<dbReference type="SMART" id="SM00179">
    <property type="entry name" value="EGF_CA"/>
    <property type="match status" value="3"/>
</dbReference>
<evidence type="ECO:0000256" key="4">
    <source>
        <dbReference type="ARBA" id="ARBA00022837"/>
    </source>
</evidence>
<feature type="domain" description="EGF-like" evidence="8">
    <location>
        <begin position="297"/>
        <end position="336"/>
    </location>
</feature>
<name>A0A077ZC72_TRITR</name>
<dbReference type="Pfam" id="PF00057">
    <property type="entry name" value="Ldl_recept_a"/>
    <property type="match status" value="1"/>
</dbReference>
<evidence type="ECO:0000256" key="3">
    <source>
        <dbReference type="ARBA" id="ARBA00022737"/>
    </source>
</evidence>
<dbReference type="InterPro" id="IPR000152">
    <property type="entry name" value="EGF-type_Asp/Asn_hydroxyl_site"/>
</dbReference>
<keyword evidence="6" id="KW-0325">Glycoprotein</keyword>
<dbReference type="InterPro" id="IPR002172">
    <property type="entry name" value="LDrepeatLR_classA_rpt"/>
</dbReference>
<evidence type="ECO:0000256" key="7">
    <source>
        <dbReference type="PROSITE-ProRule" id="PRU00076"/>
    </source>
</evidence>
<evidence type="ECO:0000313" key="10">
    <source>
        <dbReference type="Proteomes" id="UP000030665"/>
    </source>
</evidence>
<keyword evidence="5" id="KW-1015">Disulfide bond</keyword>
<keyword evidence="10" id="KW-1185">Reference proteome</keyword>
<dbReference type="SUPFAM" id="SSF57424">
    <property type="entry name" value="LDL receptor-like module"/>
    <property type="match status" value="4"/>
</dbReference>
<dbReference type="SMART" id="SM00181">
    <property type="entry name" value="EGF"/>
    <property type="match status" value="5"/>
</dbReference>
<evidence type="ECO:0000259" key="8">
    <source>
        <dbReference type="PROSITE" id="PS50026"/>
    </source>
</evidence>
<dbReference type="SMART" id="SM00192">
    <property type="entry name" value="LDLa"/>
    <property type="match status" value="4"/>
</dbReference>
<sequence>MKEDAKCHTTEFDCQSAFTQCINASKVGDGKIDCSNGFDEGIGCPNGYFLCHDRSGCLEPRKFMDGVQDCFDNSDEPCLPSEYFCEGSKTCIDRCKVQDGVPDCPDGKDEECSPFQFHCRCGQPRCINLDKFNNSRLDCLDGSDEPSSPEYLSDRHCLVEQARNALPSELITSSHLVFCDDSPDVKCNTDANEVCLVVLGKPHCACRPGFIKLKHDHACFPTSATLWKAVAMTDGWLNRPLQPPVFRNDHCSPYSNSSCLGRNEQCSKTGEVFSCNCKEGHIRHPKTHKCAGYLAELVDECSDRTLNDCDPGATCIDNPISYECLCKEGYLDVSPSPRKYPGRKCIPRVKSFKVFLAVVDECKDTRTNDCDPNSTCLDLPSGYTCRCKAGFRDASPEPKHYPGRRCSACTPSFAFAIIELVNECKNDSLNDCDKVNAHCIDTVDSFVCQCKTGFIDQDPQRAGRICTTDSEEENASPIE</sequence>
<keyword evidence="4" id="KW-0106">Calcium</keyword>
<feature type="domain" description="EGF-like" evidence="8">
    <location>
        <begin position="420"/>
        <end position="460"/>
    </location>
</feature>
<dbReference type="PRINTS" id="PR00261">
    <property type="entry name" value="LDLRECEPTOR"/>
</dbReference>
<dbReference type="InterPro" id="IPR001881">
    <property type="entry name" value="EGF-like_Ca-bd_dom"/>
</dbReference>
<dbReference type="Proteomes" id="UP000030665">
    <property type="component" value="Unassembled WGS sequence"/>
</dbReference>
<feature type="domain" description="EGF-like" evidence="8">
    <location>
        <begin position="358"/>
        <end position="397"/>
    </location>
</feature>
<dbReference type="SUPFAM" id="SSF57196">
    <property type="entry name" value="EGF/Laminin"/>
    <property type="match status" value="3"/>
</dbReference>
<dbReference type="Gene3D" id="2.10.25.10">
    <property type="entry name" value="Laminin"/>
    <property type="match status" value="3"/>
</dbReference>
<dbReference type="STRING" id="36087.A0A077ZC72"/>
<dbReference type="PROSITE" id="PS50026">
    <property type="entry name" value="EGF_3"/>
    <property type="match status" value="3"/>
</dbReference>
<proteinExistence type="predicted"/>
<protein>
    <submittedName>
        <fullName evidence="9">Ldl recept a and EGF CA domain containing protein</fullName>
    </submittedName>
</protein>
<evidence type="ECO:0000256" key="2">
    <source>
        <dbReference type="ARBA" id="ARBA00022729"/>
    </source>
</evidence>
<dbReference type="Pfam" id="PF07645">
    <property type="entry name" value="EGF_CA"/>
    <property type="match status" value="3"/>
</dbReference>
<dbReference type="InterPro" id="IPR049883">
    <property type="entry name" value="NOTCH1_EGF-like"/>
</dbReference>
<dbReference type="PANTHER" id="PTHR24039:SF28">
    <property type="entry name" value="EGF-LIKE DOMAIN-CONTAINING PROTEIN"/>
    <property type="match status" value="1"/>
</dbReference>
<comment type="caution">
    <text evidence="7">Lacks conserved residue(s) required for the propagation of feature annotation.</text>
</comment>
<dbReference type="PANTHER" id="PTHR24039">
    <property type="entry name" value="FIBRILLIN-RELATED"/>
    <property type="match status" value="1"/>
</dbReference>
<reference evidence="9" key="2">
    <citation type="submission" date="2014-03" db="EMBL/GenBank/DDBJ databases">
        <title>The whipworm genome and dual-species transcriptomics of an intimate host-pathogen interaction.</title>
        <authorList>
            <person name="Foth B.J."/>
            <person name="Tsai I.J."/>
            <person name="Reid A.J."/>
            <person name="Bancroft A.J."/>
            <person name="Nichol S."/>
            <person name="Tracey A."/>
            <person name="Holroyd N."/>
            <person name="Cotton J.A."/>
            <person name="Stanley E.J."/>
            <person name="Zarowiecki M."/>
            <person name="Liu J.Z."/>
            <person name="Huckvale T."/>
            <person name="Cooper P.J."/>
            <person name="Grencis R.K."/>
            <person name="Berriman M."/>
        </authorList>
    </citation>
    <scope>NUCLEOTIDE SEQUENCE [LARGE SCALE GENOMIC DNA]</scope>
</reference>
<organism evidence="9 10">
    <name type="scientific">Trichuris trichiura</name>
    <name type="common">Whipworm</name>
    <name type="synonym">Trichocephalus trichiurus</name>
    <dbReference type="NCBI Taxonomy" id="36087"/>
    <lineage>
        <taxon>Eukaryota</taxon>
        <taxon>Metazoa</taxon>
        <taxon>Ecdysozoa</taxon>
        <taxon>Nematoda</taxon>
        <taxon>Enoplea</taxon>
        <taxon>Dorylaimia</taxon>
        <taxon>Trichinellida</taxon>
        <taxon>Trichuridae</taxon>
        <taxon>Trichuris</taxon>
    </lineage>
</organism>
<gene>
    <name evidence="9" type="ORF">TTRE_0000574101</name>
</gene>
<dbReference type="PROSITE" id="PS00010">
    <property type="entry name" value="ASX_HYDROXYL"/>
    <property type="match status" value="3"/>
</dbReference>
<dbReference type="InterPro" id="IPR000742">
    <property type="entry name" value="EGF"/>
</dbReference>
<dbReference type="PROSITE" id="PS50068">
    <property type="entry name" value="LDLRA_2"/>
    <property type="match status" value="4"/>
</dbReference>
<evidence type="ECO:0000256" key="6">
    <source>
        <dbReference type="ARBA" id="ARBA00023180"/>
    </source>
</evidence>
<dbReference type="CDD" id="cd00054">
    <property type="entry name" value="EGF_CA"/>
    <property type="match status" value="1"/>
</dbReference>